<proteinExistence type="predicted"/>
<dbReference type="PANTHER" id="PTHR43737">
    <property type="entry name" value="BLL7424 PROTEIN"/>
    <property type="match status" value="1"/>
</dbReference>
<evidence type="ECO:0000313" key="1">
    <source>
        <dbReference type="EMBL" id="MBN3580413.1"/>
    </source>
</evidence>
<dbReference type="PANTHER" id="PTHR43737:SF1">
    <property type="entry name" value="DUF1501 DOMAIN-CONTAINING PROTEIN"/>
    <property type="match status" value="1"/>
</dbReference>
<dbReference type="InterPro" id="IPR014917">
    <property type="entry name" value="DUF1800"/>
</dbReference>
<comment type="caution">
    <text evidence="1">The sequence shown here is derived from an EMBL/GenBank/DDBJ whole genome shotgun (WGS) entry which is preliminary data.</text>
</comment>
<keyword evidence="2" id="KW-1185">Reference proteome</keyword>
<dbReference type="Pfam" id="PF08811">
    <property type="entry name" value="DUF1800"/>
    <property type="match status" value="1"/>
</dbReference>
<name>A0ABS3A7T3_9VIBR</name>
<accession>A0ABS3A7T3</accession>
<reference evidence="1 2" key="1">
    <citation type="submission" date="2021-02" db="EMBL/GenBank/DDBJ databases">
        <title>Draft Genome Sequences of 5 Vibrio neptunius Strains Isolated From of Bivalve Hatcheries.</title>
        <authorList>
            <person name="Galvis F."/>
            <person name="Barja J.L."/>
            <person name="Lemos M.L."/>
            <person name="Balado M."/>
        </authorList>
    </citation>
    <scope>NUCLEOTIDE SEQUENCE [LARGE SCALE GENOMIC DNA]</scope>
    <source>
        <strain evidence="1 2">PP-145.98</strain>
    </source>
</reference>
<gene>
    <name evidence="1" type="ORF">JYA62_22525</name>
</gene>
<protein>
    <submittedName>
        <fullName evidence="1">DUF1800 family protein</fullName>
    </submittedName>
</protein>
<organism evidence="1 2">
    <name type="scientific">Vibrio neptunius</name>
    <dbReference type="NCBI Taxonomy" id="170651"/>
    <lineage>
        <taxon>Bacteria</taxon>
        <taxon>Pseudomonadati</taxon>
        <taxon>Pseudomonadota</taxon>
        <taxon>Gammaproteobacteria</taxon>
        <taxon>Vibrionales</taxon>
        <taxon>Vibrionaceae</taxon>
        <taxon>Vibrio</taxon>
    </lineage>
</organism>
<dbReference type="Proteomes" id="UP000779070">
    <property type="component" value="Unassembled WGS sequence"/>
</dbReference>
<evidence type="ECO:0000313" key="2">
    <source>
        <dbReference type="Proteomes" id="UP000779070"/>
    </source>
</evidence>
<dbReference type="EMBL" id="JAFHLB010000046">
    <property type="protein sequence ID" value="MBN3580413.1"/>
    <property type="molecule type" value="Genomic_DNA"/>
</dbReference>
<sequence>MRYVNQSHTPDTYTPFWSHGKEYSPVSKFYPISTLIVISALFTVTSHSAQGEQAASSIMSSVDQNQAYWQCQTDQISQSVRFLNQVTFGAKRQDINALCKESQSQWFINQLNTQPSYLMPHVQLAIAHADHGEELNAFVLESPTFGFWTNAITADDQLRQRMAFALSEIFVVSTKGGEVLAETPTAIASYEDLLIKHAFGNYRQLLSDITYSATMGYYLTYMGSKKADAATGRMPDENYARELLQLFTIGVTLLNQDGSEKLNHQGKAIEAYSNQDITGLAKVFTGFDLNVPSHFDEEERFEAWMDAAPKAMTIRRQYHSSEEKRFLGYTIAANTSAEQSVQQALDHIFHHPNVAPFFSTQLIKRFTTSNPSTHYVKRVADTFDAGWYMLPDGQIVGSRERGDLKATLAAVLFDTEAQRPVSLHHGKIREPLLAFTQWARAFEIRQVTPQFKLDLWSTEGVEALSQHPYRSPSVFNFFRPGYVPPGSKSAEMGLTAPEMQLINASSLSGYSNFLTHFIFNNLMEEDIDDEQASLAEEGKQVSRAQIKQSFRAYYTHEYQLASQPNLLVSHLDLLLTGHRLSDETKRSIATAIDYLEEEEDRLMRVQLAILMVMTSPDYLFQR</sequence>